<evidence type="ECO:0000313" key="2">
    <source>
        <dbReference type="Proteomes" id="UP000070373"/>
    </source>
</evidence>
<dbReference type="Proteomes" id="UP000070373">
    <property type="component" value="Unassembled WGS sequence"/>
</dbReference>
<accession>A0A133UCW8</accession>
<dbReference type="AlphaFoldDB" id="A0A133UCW8"/>
<feature type="non-terminal residue" evidence="1">
    <location>
        <position position="192"/>
    </location>
</feature>
<gene>
    <name evidence="1" type="ORF">AKJ64_04245</name>
</gene>
<comment type="caution">
    <text evidence="1">The sequence shown here is derived from an EMBL/GenBank/DDBJ whole genome shotgun (WGS) entry which is preliminary data.</text>
</comment>
<proteinExistence type="predicted"/>
<dbReference type="EMBL" id="LHXN01000088">
    <property type="protein sequence ID" value="KXA92025.1"/>
    <property type="molecule type" value="Genomic_DNA"/>
</dbReference>
<reference evidence="1 2" key="1">
    <citation type="journal article" date="2016" name="Sci. Rep.">
        <title>Metabolic traits of an uncultured archaeal lineage -MSBL1- from brine pools of the Red Sea.</title>
        <authorList>
            <person name="Mwirichia R."/>
            <person name="Alam I."/>
            <person name="Rashid M."/>
            <person name="Vinu M."/>
            <person name="Ba-Alawi W."/>
            <person name="Anthony Kamau A."/>
            <person name="Kamanda Ngugi D."/>
            <person name="Goker M."/>
            <person name="Klenk H.P."/>
            <person name="Bajic V."/>
            <person name="Stingl U."/>
        </authorList>
    </citation>
    <scope>NUCLEOTIDE SEQUENCE [LARGE SCALE GENOMIC DNA]</scope>
    <source>
        <strain evidence="1">SCGC-AAA259E17</strain>
    </source>
</reference>
<organism evidence="1 2">
    <name type="scientific">candidate division MSBL1 archaeon SCGC-AAA259E17</name>
    <dbReference type="NCBI Taxonomy" id="1698263"/>
    <lineage>
        <taxon>Archaea</taxon>
        <taxon>Methanobacteriati</taxon>
        <taxon>Methanobacteriota</taxon>
        <taxon>candidate division MSBL1</taxon>
    </lineage>
</organism>
<protein>
    <submittedName>
        <fullName evidence="1">Uncharacterized protein</fullName>
    </submittedName>
</protein>
<sequence>MNIRERFLGTFEYEHVDRVPDFEFGYWSKTVEKWVKNGHLPRSIFQEKLENQFRLGEVLSAGEDSDLNKSTEKYFGFERRRFVPIHIGLYPPFEREVIEETQNYRLIRNAEGVICKELKNRETMPEWMEFPIKTRSDFRELSKERLDPSNPERYPDNWEELAKEYKNRDYPLGIFCGSLYGWPRNWMGVERL</sequence>
<name>A0A133UCW8_9EURY</name>
<evidence type="ECO:0000313" key="1">
    <source>
        <dbReference type="EMBL" id="KXA92025.1"/>
    </source>
</evidence>
<keyword evidence="2" id="KW-1185">Reference proteome</keyword>